<evidence type="ECO:0000313" key="1">
    <source>
        <dbReference type="EMBL" id="KAJ7357918.1"/>
    </source>
</evidence>
<proteinExistence type="predicted"/>
<protein>
    <submittedName>
        <fullName evidence="1">Uncharacterized protein</fullName>
    </submittedName>
</protein>
<sequence length="155" mass="17987">MPLMPELAVACREWQGKGAHYNVHQARRCKVHILMGSSLEDFIRPALEASNIASIKGLPVSLDRLPHFTVEQTREIVWLVAETGFRFEFCALDRRASSKDRLDEDSHFRWSLSDMQLLETAVCHHYTQAFWEYFGRAAVLLMRLEHELEKEDGEI</sequence>
<accession>A0AAD7AFZ9</accession>
<dbReference type="AlphaFoldDB" id="A0AAD7AFZ9"/>
<gene>
    <name evidence="1" type="ORF">DFH08DRAFT_801797</name>
</gene>
<comment type="caution">
    <text evidence="1">The sequence shown here is derived from an EMBL/GenBank/DDBJ whole genome shotgun (WGS) entry which is preliminary data.</text>
</comment>
<dbReference type="EMBL" id="JARIHO010000007">
    <property type="protein sequence ID" value="KAJ7357918.1"/>
    <property type="molecule type" value="Genomic_DNA"/>
</dbReference>
<name>A0AAD7AFZ9_9AGAR</name>
<organism evidence="1 2">
    <name type="scientific">Mycena albidolilacea</name>
    <dbReference type="NCBI Taxonomy" id="1033008"/>
    <lineage>
        <taxon>Eukaryota</taxon>
        <taxon>Fungi</taxon>
        <taxon>Dikarya</taxon>
        <taxon>Basidiomycota</taxon>
        <taxon>Agaricomycotina</taxon>
        <taxon>Agaricomycetes</taxon>
        <taxon>Agaricomycetidae</taxon>
        <taxon>Agaricales</taxon>
        <taxon>Marasmiineae</taxon>
        <taxon>Mycenaceae</taxon>
        <taxon>Mycena</taxon>
    </lineage>
</organism>
<dbReference type="Proteomes" id="UP001218218">
    <property type="component" value="Unassembled WGS sequence"/>
</dbReference>
<reference evidence="1" key="1">
    <citation type="submission" date="2023-03" db="EMBL/GenBank/DDBJ databases">
        <title>Massive genome expansion in bonnet fungi (Mycena s.s.) driven by repeated elements and novel gene families across ecological guilds.</title>
        <authorList>
            <consortium name="Lawrence Berkeley National Laboratory"/>
            <person name="Harder C.B."/>
            <person name="Miyauchi S."/>
            <person name="Viragh M."/>
            <person name="Kuo A."/>
            <person name="Thoen E."/>
            <person name="Andreopoulos B."/>
            <person name="Lu D."/>
            <person name="Skrede I."/>
            <person name="Drula E."/>
            <person name="Henrissat B."/>
            <person name="Morin E."/>
            <person name="Kohler A."/>
            <person name="Barry K."/>
            <person name="LaButti K."/>
            <person name="Morin E."/>
            <person name="Salamov A."/>
            <person name="Lipzen A."/>
            <person name="Mereny Z."/>
            <person name="Hegedus B."/>
            <person name="Baldrian P."/>
            <person name="Stursova M."/>
            <person name="Weitz H."/>
            <person name="Taylor A."/>
            <person name="Grigoriev I.V."/>
            <person name="Nagy L.G."/>
            <person name="Martin F."/>
            <person name="Kauserud H."/>
        </authorList>
    </citation>
    <scope>NUCLEOTIDE SEQUENCE</scope>
    <source>
        <strain evidence="1">CBHHK002</strain>
    </source>
</reference>
<evidence type="ECO:0000313" key="2">
    <source>
        <dbReference type="Proteomes" id="UP001218218"/>
    </source>
</evidence>
<keyword evidence="2" id="KW-1185">Reference proteome</keyword>